<proteinExistence type="predicted"/>
<sequence>EPPHDSLVPPRWQARAGDRRRARHRACGGSGVGRGGRACHADGAFGGGNRGRGRGDPQPRRVGRGARARRHRFRRVRGRGRECRSLRGVRQQRRHEPAPALRRSDRIELRRDHEPQRARRLFRRAGRCPTADGDAASGLDHQHVVPARAGRRRRPLGLLRHEIRGRGVFEGDGAGIGRARHPGQHHLPDLHRDADDAALSGAAGGEGLGALEDQAWAHRPCRGSDGRDPVSRERCVGADDGLLARRRRRLDGGV</sequence>
<dbReference type="EC" id="1.1.1.69" evidence="2"/>
<feature type="region of interest" description="Disordered" evidence="1">
    <location>
        <begin position="1"/>
        <end position="102"/>
    </location>
</feature>
<evidence type="ECO:0000313" key="2">
    <source>
        <dbReference type="EMBL" id="CAA9317704.1"/>
    </source>
</evidence>
<organism evidence="2">
    <name type="scientific">uncultured Microvirga sp</name>
    <dbReference type="NCBI Taxonomy" id="412392"/>
    <lineage>
        <taxon>Bacteria</taxon>
        <taxon>Pseudomonadati</taxon>
        <taxon>Pseudomonadota</taxon>
        <taxon>Alphaproteobacteria</taxon>
        <taxon>Hyphomicrobiales</taxon>
        <taxon>Methylobacteriaceae</taxon>
        <taxon>Microvirga</taxon>
        <taxon>environmental samples</taxon>
    </lineage>
</organism>
<accession>A0A6J4KX14</accession>
<dbReference type="AlphaFoldDB" id="A0A6J4KX14"/>
<reference evidence="2" key="1">
    <citation type="submission" date="2020-02" db="EMBL/GenBank/DDBJ databases">
        <authorList>
            <person name="Meier V. D."/>
        </authorList>
    </citation>
    <scope>NUCLEOTIDE SEQUENCE</scope>
    <source>
        <strain evidence="2">AVDCRST_MAG90</strain>
    </source>
</reference>
<evidence type="ECO:0000256" key="1">
    <source>
        <dbReference type="SAM" id="MobiDB-lite"/>
    </source>
</evidence>
<dbReference type="EMBL" id="CADCUC010000160">
    <property type="protein sequence ID" value="CAA9317704.1"/>
    <property type="molecule type" value="Genomic_DNA"/>
</dbReference>
<feature type="non-terminal residue" evidence="2">
    <location>
        <position position="1"/>
    </location>
</feature>
<name>A0A6J4KX14_9HYPH</name>
<protein>
    <submittedName>
        <fullName evidence="2">Gluconate 5-dehydrogenase</fullName>
        <ecNumber evidence="2">1.1.1.69</ecNumber>
    </submittedName>
</protein>
<gene>
    <name evidence="2" type="ORF">AVDCRST_MAG90-837</name>
</gene>
<keyword evidence="2" id="KW-0560">Oxidoreductase</keyword>
<feature type="non-terminal residue" evidence="2">
    <location>
        <position position="254"/>
    </location>
</feature>
<dbReference type="GO" id="GO:0008874">
    <property type="term" value="F:gluconate 5-dehydrogenase activity"/>
    <property type="evidence" value="ECO:0007669"/>
    <property type="project" value="UniProtKB-EC"/>
</dbReference>
<feature type="compositionally biased region" description="Basic residues" evidence="1">
    <location>
        <begin position="61"/>
        <end position="78"/>
    </location>
</feature>